<dbReference type="PANTHER" id="PTHR10720">
    <property type="entry name" value="HEME OXYGENASE"/>
    <property type="match status" value="1"/>
</dbReference>
<dbReference type="Gene3D" id="1.20.910.10">
    <property type="entry name" value="Heme oxygenase-like"/>
    <property type="match status" value="1"/>
</dbReference>
<evidence type="ECO:0000256" key="2">
    <source>
        <dbReference type="ARBA" id="ARBA00022723"/>
    </source>
</evidence>
<dbReference type="GO" id="GO:0006788">
    <property type="term" value="P:heme oxidation"/>
    <property type="evidence" value="ECO:0007669"/>
    <property type="project" value="UniProtKB-UniRule"/>
</dbReference>
<dbReference type="SUPFAM" id="SSF48613">
    <property type="entry name" value="Heme oxygenase-like"/>
    <property type="match status" value="1"/>
</dbReference>
<protein>
    <recommendedName>
        <fullName evidence="4">Heme oxygenase</fullName>
        <ecNumber evidence="4">1.14.14.18</ecNumber>
    </recommendedName>
</protein>
<proteinExistence type="inferred from homology"/>
<dbReference type="eggNOG" id="KOG4480">
    <property type="taxonomic scope" value="Eukaryota"/>
</dbReference>
<evidence type="ECO:0000313" key="5">
    <source>
        <dbReference type="EnsemblMetazoa" id="MDOA013889-PB"/>
    </source>
</evidence>
<dbReference type="Pfam" id="PF01126">
    <property type="entry name" value="Heme_oxygenase"/>
    <property type="match status" value="1"/>
</dbReference>
<evidence type="ECO:0000256" key="4">
    <source>
        <dbReference type="PIRNR" id="PIRNR000343"/>
    </source>
</evidence>
<dbReference type="PANTHER" id="PTHR10720:SF0">
    <property type="entry name" value="HEME OXYGENASE"/>
    <property type="match status" value="1"/>
</dbReference>
<keyword evidence="3 4" id="KW-0408">Iron</keyword>
<comment type="catalytic activity">
    <reaction evidence="4">
        <text>heme b + 3 reduced [NADPH--hemoprotein reductase] + 3 O2 = biliverdin IXalpha + CO + Fe(2+) + 3 oxidized [NADPH--hemoprotein reductase] + 3 H2O + H(+)</text>
        <dbReference type="Rhea" id="RHEA:21764"/>
        <dbReference type="Rhea" id="RHEA-COMP:11964"/>
        <dbReference type="Rhea" id="RHEA-COMP:11965"/>
        <dbReference type="ChEBI" id="CHEBI:15377"/>
        <dbReference type="ChEBI" id="CHEBI:15378"/>
        <dbReference type="ChEBI" id="CHEBI:15379"/>
        <dbReference type="ChEBI" id="CHEBI:17245"/>
        <dbReference type="ChEBI" id="CHEBI:29033"/>
        <dbReference type="ChEBI" id="CHEBI:57618"/>
        <dbReference type="ChEBI" id="CHEBI:57991"/>
        <dbReference type="ChEBI" id="CHEBI:58210"/>
        <dbReference type="ChEBI" id="CHEBI:60344"/>
        <dbReference type="EC" id="1.14.14.18"/>
    </reaction>
</comment>
<reference evidence="5" key="1">
    <citation type="submission" date="2021-01" db="UniProtKB">
        <authorList>
            <consortium name="EnsemblMetazoa"/>
        </authorList>
    </citation>
    <scope>IDENTIFICATION</scope>
    <source>
        <strain evidence="5">Aabys</strain>
    </source>
</reference>
<dbReference type="EnsemblMetazoa" id="MDOA013889-RB">
    <property type="protein sequence ID" value="MDOA013889-PB"/>
    <property type="gene ID" value="MDOA013889"/>
</dbReference>
<sequence>MVNVVRGATMAATTAAGEDDVTQQDMTFTKELRAATKEVHKLSDVLVNAKFAFALSDDAVWYDGLLSFYEIYKFLENNLPDELLPTELRRTEAFEKDFAYFYGADWKDTYEVRPAVRKYLDHLEEVNKKDKLLLFAYAYQMYMALMSGGQLLQRKRMIARKLWPGSNGVTAAEEEQLEQSEKPTDPDDLTTRPMPVQVSICPEGCAATYFPLKIAVLKGKLRKVLNDNYGKFDEKMKADFIEESKNVFLYNSDVVRSIKGVNRANIKKLAIVVVFFVGIYLAIKLGKR</sequence>
<organism evidence="5">
    <name type="scientific">Musca domestica</name>
    <name type="common">House fly</name>
    <dbReference type="NCBI Taxonomy" id="7370"/>
    <lineage>
        <taxon>Eukaryota</taxon>
        <taxon>Metazoa</taxon>
        <taxon>Ecdysozoa</taxon>
        <taxon>Arthropoda</taxon>
        <taxon>Hexapoda</taxon>
        <taxon>Insecta</taxon>
        <taxon>Pterygota</taxon>
        <taxon>Neoptera</taxon>
        <taxon>Endopterygota</taxon>
        <taxon>Diptera</taxon>
        <taxon>Brachycera</taxon>
        <taxon>Muscomorpha</taxon>
        <taxon>Muscoidea</taxon>
        <taxon>Muscidae</taxon>
        <taxon>Musca</taxon>
    </lineage>
</organism>
<dbReference type="InterPro" id="IPR016053">
    <property type="entry name" value="Haem_Oase-like"/>
</dbReference>
<name>A0A1I8NCV1_MUSDO</name>
<dbReference type="VEuPathDB" id="VectorBase:MDOMA2_001233"/>
<dbReference type="PIRSF" id="PIRSF000343">
    <property type="entry name" value="Haem_Oase"/>
    <property type="match status" value="1"/>
</dbReference>
<accession>A0A1I8NCV1</accession>
<dbReference type="VEuPathDB" id="VectorBase:MDOA013889"/>
<dbReference type="GO" id="GO:0046872">
    <property type="term" value="F:metal ion binding"/>
    <property type="evidence" value="ECO:0007669"/>
    <property type="project" value="UniProtKB-UniRule"/>
</dbReference>
<evidence type="ECO:0000256" key="1">
    <source>
        <dbReference type="ARBA" id="ARBA00022617"/>
    </source>
</evidence>
<dbReference type="InterPro" id="IPR002051">
    <property type="entry name" value="Haem_Oase"/>
</dbReference>
<dbReference type="GO" id="GO:0004392">
    <property type="term" value="F:heme oxygenase (decyclizing) activity"/>
    <property type="evidence" value="ECO:0007669"/>
    <property type="project" value="UniProtKB-UniRule"/>
</dbReference>
<dbReference type="CDD" id="cd19165">
    <property type="entry name" value="HemeO"/>
    <property type="match status" value="1"/>
</dbReference>
<evidence type="ECO:0000256" key="3">
    <source>
        <dbReference type="ARBA" id="ARBA00023004"/>
    </source>
</evidence>
<keyword evidence="2 4" id="KW-0479">Metal-binding</keyword>
<keyword evidence="1 4" id="KW-0349">Heme</keyword>
<dbReference type="InterPro" id="IPR016084">
    <property type="entry name" value="Haem_Oase-like_multi-hlx"/>
</dbReference>
<dbReference type="EC" id="1.14.14.18" evidence="4"/>
<dbReference type="STRING" id="7370.A0A1I8NCV1"/>
<comment type="similarity">
    <text evidence="4">Belongs to the heme oxygenase family.</text>
</comment>
<dbReference type="AlphaFoldDB" id="A0A1I8NCV1"/>